<name>A0A5R9IBP1_9GAMM</name>
<gene>
    <name evidence="1" type="ORF">FE810_16080</name>
</gene>
<evidence type="ECO:0000313" key="1">
    <source>
        <dbReference type="EMBL" id="TLU61025.1"/>
    </source>
</evidence>
<sequence>MRAANNASKLCPVCQRCFEWRKKWERDWDKVKYCSKRCAGMRNMKVLSNSVKRASFNDDRQKARRQ</sequence>
<dbReference type="OrthoDB" id="27194at2"/>
<proteinExistence type="predicted"/>
<comment type="caution">
    <text evidence="1">The sequence shown here is derived from an EMBL/GenBank/DDBJ whole genome shotgun (WGS) entry which is preliminary data.</text>
</comment>
<protein>
    <submittedName>
        <fullName evidence="1">DUF2256 domain-containing protein</fullName>
    </submittedName>
</protein>
<dbReference type="InterPro" id="IPR017136">
    <property type="entry name" value="UCP037205"/>
</dbReference>
<keyword evidence="2" id="KW-1185">Reference proteome</keyword>
<evidence type="ECO:0000313" key="2">
    <source>
        <dbReference type="Proteomes" id="UP000307790"/>
    </source>
</evidence>
<dbReference type="PANTHER" id="PTHR37463:SF1">
    <property type="entry name" value="DUF2256 DOMAIN-CONTAINING PROTEIN"/>
    <property type="match status" value="1"/>
</dbReference>
<organism evidence="1 2">
    <name type="scientific">Thalassotalea litorea</name>
    <dbReference type="NCBI Taxonomy" id="2020715"/>
    <lineage>
        <taxon>Bacteria</taxon>
        <taxon>Pseudomonadati</taxon>
        <taxon>Pseudomonadota</taxon>
        <taxon>Gammaproteobacteria</taxon>
        <taxon>Alteromonadales</taxon>
        <taxon>Colwelliaceae</taxon>
        <taxon>Thalassotalea</taxon>
    </lineage>
</organism>
<dbReference type="AlphaFoldDB" id="A0A5R9IBP1"/>
<reference evidence="1 2" key="1">
    <citation type="submission" date="2019-05" db="EMBL/GenBank/DDBJ databases">
        <title>Genome sequences of Thalassotalea litorea 1K03283.</title>
        <authorList>
            <person name="Zhang D."/>
        </authorList>
    </citation>
    <scope>NUCLEOTIDE SEQUENCE [LARGE SCALE GENOMIC DNA]</scope>
    <source>
        <strain evidence="1 2">MCCC 1K03283</strain>
    </source>
</reference>
<accession>A0A5R9IBP1</accession>
<dbReference type="Proteomes" id="UP000307790">
    <property type="component" value="Unassembled WGS sequence"/>
</dbReference>
<dbReference type="EMBL" id="VCBC01000021">
    <property type="protein sequence ID" value="TLU61025.1"/>
    <property type="molecule type" value="Genomic_DNA"/>
</dbReference>
<dbReference type="PANTHER" id="PTHR37463">
    <property type="entry name" value="GSL3115 PROTEIN"/>
    <property type="match status" value="1"/>
</dbReference>
<dbReference type="Pfam" id="PF10013">
    <property type="entry name" value="DUF2256"/>
    <property type="match status" value="1"/>
</dbReference>